<evidence type="ECO:0000313" key="3">
    <source>
        <dbReference type="EMBL" id="PQO45518.1"/>
    </source>
</evidence>
<evidence type="ECO:0000313" key="4">
    <source>
        <dbReference type="Proteomes" id="UP000237819"/>
    </source>
</evidence>
<comment type="caution">
    <text evidence="3">The sequence shown here is derived from an EMBL/GenBank/DDBJ whole genome shotgun (WGS) entry which is preliminary data.</text>
</comment>
<gene>
    <name evidence="3" type="ORF">C5Y93_13805</name>
</gene>
<dbReference type="GO" id="GO:0035438">
    <property type="term" value="F:cyclic-di-GMP binding"/>
    <property type="evidence" value="ECO:0007669"/>
    <property type="project" value="InterPro"/>
</dbReference>
<feature type="domain" description="PilZ" evidence="2">
    <location>
        <begin position="49"/>
        <end position="129"/>
    </location>
</feature>
<proteinExistence type="predicted"/>
<organism evidence="3 4">
    <name type="scientific">Blastopirellula marina</name>
    <dbReference type="NCBI Taxonomy" id="124"/>
    <lineage>
        <taxon>Bacteria</taxon>
        <taxon>Pseudomonadati</taxon>
        <taxon>Planctomycetota</taxon>
        <taxon>Planctomycetia</taxon>
        <taxon>Pirellulales</taxon>
        <taxon>Pirellulaceae</taxon>
        <taxon>Blastopirellula</taxon>
    </lineage>
</organism>
<dbReference type="Proteomes" id="UP000237819">
    <property type="component" value="Unassembled WGS sequence"/>
</dbReference>
<dbReference type="AlphaFoldDB" id="A0A2S8GM60"/>
<dbReference type="EMBL" id="PUHZ01000014">
    <property type="protein sequence ID" value="PQO45518.1"/>
    <property type="molecule type" value="Genomic_DNA"/>
</dbReference>
<accession>A0A2S8GM60</accession>
<dbReference type="Pfam" id="PF07238">
    <property type="entry name" value="PilZ"/>
    <property type="match status" value="1"/>
</dbReference>
<dbReference type="OrthoDB" id="274443at2"/>
<dbReference type="InterPro" id="IPR009875">
    <property type="entry name" value="PilZ_domain"/>
</dbReference>
<name>A0A2S8GM60_9BACT</name>
<feature type="compositionally biased region" description="Basic and acidic residues" evidence="1">
    <location>
        <begin position="148"/>
        <end position="158"/>
    </location>
</feature>
<evidence type="ECO:0000259" key="2">
    <source>
        <dbReference type="Pfam" id="PF07238"/>
    </source>
</evidence>
<dbReference type="RefSeq" id="WP_105336009.1">
    <property type="nucleotide sequence ID" value="NZ_PUHZ01000014.1"/>
</dbReference>
<protein>
    <recommendedName>
        <fullName evidence="2">PilZ domain-containing protein</fullName>
    </recommendedName>
</protein>
<feature type="region of interest" description="Disordered" evidence="1">
    <location>
        <begin position="134"/>
        <end position="158"/>
    </location>
</feature>
<sequence>MLEASYSQKMKLLLDRLRCRIQLPEQFADLEHRRGVLPAEAIDMRRSARRYCPGRLIIETFATLPAVPRNHQYVVGYSVDISETGIRFLHDTELYPGERVTLWTSAQRVMCTVVRCRRLNEMCYEIGASLVDEDPAMNGPQDVSQPEQETHNKHDFMN</sequence>
<evidence type="ECO:0000256" key="1">
    <source>
        <dbReference type="SAM" id="MobiDB-lite"/>
    </source>
</evidence>
<reference evidence="3 4" key="1">
    <citation type="submission" date="2018-02" db="EMBL/GenBank/DDBJ databases">
        <title>Comparative genomes isolates from brazilian mangrove.</title>
        <authorList>
            <person name="Araujo J.E."/>
            <person name="Taketani R.G."/>
            <person name="Silva M.C.P."/>
            <person name="Loureco M.V."/>
            <person name="Andreote F.D."/>
        </authorList>
    </citation>
    <scope>NUCLEOTIDE SEQUENCE [LARGE SCALE GENOMIC DNA]</scope>
    <source>
        <strain evidence="3 4">Nap-Phe MGV</strain>
    </source>
</reference>